<dbReference type="Proteomes" id="UP001497382">
    <property type="component" value="Unassembled WGS sequence"/>
</dbReference>
<dbReference type="EMBL" id="CAXIEN010000444">
    <property type="protein sequence ID" value="CAL1297877.1"/>
    <property type="molecule type" value="Genomic_DNA"/>
</dbReference>
<dbReference type="InterPro" id="IPR001346">
    <property type="entry name" value="Interferon_reg_fact_DNA-bd_dom"/>
</dbReference>
<evidence type="ECO:0000313" key="3">
    <source>
        <dbReference type="EMBL" id="CAL1297877.1"/>
    </source>
</evidence>
<dbReference type="Pfam" id="PF00605">
    <property type="entry name" value="IRF"/>
    <property type="match status" value="1"/>
</dbReference>
<accession>A0AAV2BNY2</accession>
<name>A0AAV2BNY2_9ARAC</name>
<dbReference type="SUPFAM" id="SSF46785">
    <property type="entry name" value="Winged helix' DNA-binding domain"/>
    <property type="match status" value="1"/>
</dbReference>
<proteinExistence type="predicted"/>
<dbReference type="PROSITE" id="PS51507">
    <property type="entry name" value="IRF_2"/>
    <property type="match status" value="1"/>
</dbReference>
<dbReference type="InterPro" id="IPR036390">
    <property type="entry name" value="WH_DNA-bd_sf"/>
</dbReference>
<sequence>MPLLKSPLVSFLQKGLKENKYRNLFYEDESELIFSIILPHKTNQLCAEDEKIFKDWYQLKSKDYAFRSKAYTKAKQALEASLKKSNYVEKVYNKQKKLTYRILKEEEIKEKKRPKKDHKKEIEMESIPSIDSGFGSAMDSPKNGDSVDASNNKPGEDESSQHRPTPKPKNDEEFFINLRSLDYYLGVSEKPVHPSPGMSLEEKWRNQQATIESDDDLHKTILKDILFFFKF</sequence>
<comment type="caution">
    <text evidence="3">The sequence shown here is derived from an EMBL/GenBank/DDBJ whole genome shotgun (WGS) entry which is preliminary data.</text>
</comment>
<evidence type="ECO:0000259" key="2">
    <source>
        <dbReference type="PROSITE" id="PS51507"/>
    </source>
</evidence>
<feature type="region of interest" description="Disordered" evidence="1">
    <location>
        <begin position="110"/>
        <end position="172"/>
    </location>
</feature>
<keyword evidence="4" id="KW-1185">Reference proteome</keyword>
<organism evidence="3 4">
    <name type="scientific">Larinioides sclopetarius</name>
    <dbReference type="NCBI Taxonomy" id="280406"/>
    <lineage>
        <taxon>Eukaryota</taxon>
        <taxon>Metazoa</taxon>
        <taxon>Ecdysozoa</taxon>
        <taxon>Arthropoda</taxon>
        <taxon>Chelicerata</taxon>
        <taxon>Arachnida</taxon>
        <taxon>Araneae</taxon>
        <taxon>Araneomorphae</taxon>
        <taxon>Entelegynae</taxon>
        <taxon>Araneoidea</taxon>
        <taxon>Araneidae</taxon>
        <taxon>Larinioides</taxon>
    </lineage>
</organism>
<dbReference type="InterPro" id="IPR036388">
    <property type="entry name" value="WH-like_DNA-bd_sf"/>
</dbReference>
<evidence type="ECO:0000256" key="1">
    <source>
        <dbReference type="SAM" id="MobiDB-lite"/>
    </source>
</evidence>
<evidence type="ECO:0000313" key="4">
    <source>
        <dbReference type="Proteomes" id="UP001497382"/>
    </source>
</evidence>
<feature type="domain" description="IRF tryptophan pentad repeat" evidence="2">
    <location>
        <begin position="5"/>
        <end position="104"/>
    </location>
</feature>
<dbReference type="GO" id="GO:0000976">
    <property type="term" value="F:transcription cis-regulatory region binding"/>
    <property type="evidence" value="ECO:0007669"/>
    <property type="project" value="InterPro"/>
</dbReference>
<dbReference type="Gene3D" id="1.10.10.10">
    <property type="entry name" value="Winged helix-like DNA-binding domain superfamily/Winged helix DNA-binding domain"/>
    <property type="match status" value="1"/>
</dbReference>
<reference evidence="3 4" key="1">
    <citation type="submission" date="2024-04" db="EMBL/GenBank/DDBJ databases">
        <authorList>
            <person name="Rising A."/>
            <person name="Reimegard J."/>
            <person name="Sonavane S."/>
            <person name="Akerstrom W."/>
            <person name="Nylinder S."/>
            <person name="Hedman E."/>
            <person name="Kallberg Y."/>
        </authorList>
    </citation>
    <scope>NUCLEOTIDE SEQUENCE [LARGE SCALE GENOMIC DNA]</scope>
</reference>
<gene>
    <name evidence="3" type="ORF">LARSCL_LOCUS20562</name>
</gene>
<protein>
    <recommendedName>
        <fullName evidence="2">IRF tryptophan pentad repeat domain-containing protein</fullName>
    </recommendedName>
</protein>
<dbReference type="AlphaFoldDB" id="A0AAV2BNY2"/>